<feature type="domain" description="EAL" evidence="11">
    <location>
        <begin position="258"/>
        <end position="504"/>
    </location>
</feature>
<feature type="transmembrane region" description="Helical" evidence="10">
    <location>
        <begin position="12"/>
        <end position="33"/>
    </location>
</feature>
<dbReference type="InterPro" id="IPR035919">
    <property type="entry name" value="EAL_sf"/>
</dbReference>
<dbReference type="InterPro" id="IPR001633">
    <property type="entry name" value="EAL_dom"/>
</dbReference>
<proteinExistence type="predicted"/>
<dbReference type="SMART" id="SM00052">
    <property type="entry name" value="EAL"/>
    <property type="match status" value="1"/>
</dbReference>
<evidence type="ECO:0000256" key="3">
    <source>
        <dbReference type="ARBA" id="ARBA00022475"/>
    </source>
</evidence>
<dbReference type="EMBL" id="CP071503">
    <property type="protein sequence ID" value="QSX33775.1"/>
    <property type="molecule type" value="Genomic_DNA"/>
</dbReference>
<evidence type="ECO:0000256" key="1">
    <source>
        <dbReference type="ARBA" id="ARBA00004651"/>
    </source>
</evidence>
<name>A0ABX7QRZ9_9GAMM</name>
<keyword evidence="5 10" id="KW-0812">Transmembrane</keyword>
<dbReference type="EC" id="3.1.4.52" evidence="2"/>
<protein>
    <recommendedName>
        <fullName evidence="2">cyclic-guanylate-specific phosphodiesterase</fullName>
        <ecNumber evidence="2">3.1.4.52</ecNumber>
    </recommendedName>
</protein>
<dbReference type="SUPFAM" id="SSF141868">
    <property type="entry name" value="EAL domain-like"/>
    <property type="match status" value="1"/>
</dbReference>
<evidence type="ECO:0000256" key="2">
    <source>
        <dbReference type="ARBA" id="ARBA00012282"/>
    </source>
</evidence>
<evidence type="ECO:0000259" key="11">
    <source>
        <dbReference type="PROSITE" id="PS50883"/>
    </source>
</evidence>
<accession>A0ABX7QRZ9</accession>
<evidence type="ECO:0000256" key="7">
    <source>
        <dbReference type="ARBA" id="ARBA00022989"/>
    </source>
</evidence>
<organism evidence="12 13">
    <name type="scientific">Shewanella avicenniae</name>
    <dbReference type="NCBI Taxonomy" id="2814294"/>
    <lineage>
        <taxon>Bacteria</taxon>
        <taxon>Pseudomonadati</taxon>
        <taxon>Pseudomonadota</taxon>
        <taxon>Gammaproteobacteria</taxon>
        <taxon>Alteromonadales</taxon>
        <taxon>Shewanellaceae</taxon>
        <taxon>Shewanella</taxon>
    </lineage>
</organism>
<reference evidence="12 13" key="1">
    <citation type="submission" date="2021-03" db="EMBL/GenBank/DDBJ databases">
        <title>Novel species identification of genus Shewanella.</title>
        <authorList>
            <person name="Liu G."/>
            <person name="Zhang Q."/>
        </authorList>
    </citation>
    <scope>NUCLEOTIDE SEQUENCE [LARGE SCALE GENOMIC DNA]</scope>
    <source>
        <strain evidence="12 13">FJAT-51800</strain>
    </source>
</reference>
<evidence type="ECO:0000313" key="12">
    <source>
        <dbReference type="EMBL" id="QSX33775.1"/>
    </source>
</evidence>
<sequence length="504" mass="57096">MKIDLRNALNRLAIFGVSAVAALLVYWLGYLFYVNEFKQLLHRESESALTEIQTLSDEVISTLALLNNQPLKGCDNEALTYLRKKLFLLKRVKEIGYSEGNLLKCTTGLGELTPPVVETAPDFIGPLKAAVWIDRPLSLFEDTLKGIVVRSGSYSAIFPREFIGNLIKIDTEWELVFFHNGQYKHVTGTEGVYRANLSRQLPFHTSLCSDKVPYCVAVAATHTFFYKQYHSSLVSCIGIAFLVFIISVILLTEFRDRYHSDSARIMRGFTNGAFFCLYQPIIELSSERVIGCEVLARFRDKDGDIYPDQFLPTIVRNKKTWAFTTLIIGRCLEEIKALNNNGEKFKININFFPQDIDSGEILEIIKSQTLKHVKFQFVVEIVESEQLMSKNSVHVLHELIGHGLQIAIDDFGTGYSNLRQLKKYHCHTLKIDRSFINEMEDGSIRSTLIPHILDIAKQVNANVVAEGIENTEQHKALVELGVAYGQGYMFGRPMSMEKLQAMLG</sequence>
<evidence type="ECO:0000256" key="8">
    <source>
        <dbReference type="ARBA" id="ARBA00023136"/>
    </source>
</evidence>
<dbReference type="RefSeq" id="WP_207354986.1">
    <property type="nucleotide sequence ID" value="NZ_CP071503.1"/>
</dbReference>
<evidence type="ECO:0000256" key="6">
    <source>
        <dbReference type="ARBA" id="ARBA00022801"/>
    </source>
</evidence>
<comment type="catalytic activity">
    <reaction evidence="9">
        <text>3',3'-c-di-GMP + H2O = 5'-phosphoguanylyl(3'-&gt;5')guanosine + H(+)</text>
        <dbReference type="Rhea" id="RHEA:24902"/>
        <dbReference type="ChEBI" id="CHEBI:15377"/>
        <dbReference type="ChEBI" id="CHEBI:15378"/>
        <dbReference type="ChEBI" id="CHEBI:58754"/>
        <dbReference type="ChEBI" id="CHEBI:58805"/>
        <dbReference type="EC" id="3.1.4.52"/>
    </reaction>
</comment>
<evidence type="ECO:0000256" key="10">
    <source>
        <dbReference type="SAM" id="Phobius"/>
    </source>
</evidence>
<dbReference type="Pfam" id="PF00563">
    <property type="entry name" value="EAL"/>
    <property type="match status" value="1"/>
</dbReference>
<dbReference type="PANTHER" id="PTHR33121:SF78">
    <property type="entry name" value="CYCLIC DI-GMP PHOSPHODIESTERASE PDEH"/>
    <property type="match status" value="1"/>
</dbReference>
<evidence type="ECO:0000313" key="13">
    <source>
        <dbReference type="Proteomes" id="UP000662770"/>
    </source>
</evidence>
<keyword evidence="7 10" id="KW-1133">Transmembrane helix</keyword>
<dbReference type="CDD" id="cd01948">
    <property type="entry name" value="EAL"/>
    <property type="match status" value="1"/>
</dbReference>
<keyword evidence="13" id="KW-1185">Reference proteome</keyword>
<feature type="transmembrane region" description="Helical" evidence="10">
    <location>
        <begin position="232"/>
        <end position="252"/>
    </location>
</feature>
<dbReference type="Pfam" id="PF12792">
    <property type="entry name" value="CSS-motif"/>
    <property type="match status" value="1"/>
</dbReference>
<keyword evidence="6" id="KW-0378">Hydrolase</keyword>
<dbReference type="PANTHER" id="PTHR33121">
    <property type="entry name" value="CYCLIC DI-GMP PHOSPHODIESTERASE PDEF"/>
    <property type="match status" value="1"/>
</dbReference>
<keyword evidence="3" id="KW-1003">Cell membrane</keyword>
<comment type="subcellular location">
    <subcellularLocation>
        <location evidence="1">Cell membrane</location>
        <topology evidence="1">Multi-pass membrane protein</topology>
    </subcellularLocation>
</comment>
<dbReference type="Gene3D" id="3.20.20.450">
    <property type="entry name" value="EAL domain"/>
    <property type="match status" value="1"/>
</dbReference>
<evidence type="ECO:0000256" key="9">
    <source>
        <dbReference type="ARBA" id="ARBA00034290"/>
    </source>
</evidence>
<keyword evidence="8 10" id="KW-0472">Membrane</keyword>
<dbReference type="PROSITE" id="PS50883">
    <property type="entry name" value="EAL"/>
    <property type="match status" value="1"/>
</dbReference>
<dbReference type="InterPro" id="IPR050706">
    <property type="entry name" value="Cyclic-di-GMP_PDE-like"/>
</dbReference>
<dbReference type="InterPro" id="IPR024744">
    <property type="entry name" value="CSS-motif_dom"/>
</dbReference>
<gene>
    <name evidence="12" type="ORF">JYB87_00530</name>
</gene>
<dbReference type="Proteomes" id="UP000662770">
    <property type="component" value="Chromosome"/>
</dbReference>
<evidence type="ECO:0000256" key="4">
    <source>
        <dbReference type="ARBA" id="ARBA00022636"/>
    </source>
</evidence>
<evidence type="ECO:0000256" key="5">
    <source>
        <dbReference type="ARBA" id="ARBA00022692"/>
    </source>
</evidence>
<keyword evidence="4" id="KW-0973">c-di-GMP</keyword>